<dbReference type="InterPro" id="IPR018247">
    <property type="entry name" value="EF_Hand_1_Ca_BS"/>
</dbReference>
<evidence type="ECO:0000256" key="1">
    <source>
        <dbReference type="ARBA" id="ARBA00022837"/>
    </source>
</evidence>
<dbReference type="SMART" id="SM00360">
    <property type="entry name" value="RRM"/>
    <property type="match status" value="2"/>
</dbReference>
<gene>
    <name evidence="4" type="ORF">CTOB1V02_LOCUS2618</name>
</gene>
<dbReference type="InterPro" id="IPR012677">
    <property type="entry name" value="Nucleotide-bd_a/b_plait_sf"/>
</dbReference>
<feature type="region of interest" description="Disordered" evidence="3">
    <location>
        <begin position="291"/>
        <end position="350"/>
    </location>
</feature>
<feature type="compositionally biased region" description="Pro residues" evidence="3">
    <location>
        <begin position="198"/>
        <end position="216"/>
    </location>
</feature>
<protein>
    <submittedName>
        <fullName evidence="4">Uncharacterized protein</fullName>
    </submittedName>
</protein>
<dbReference type="EMBL" id="OB660414">
    <property type="protein sequence ID" value="CAD7224663.1"/>
    <property type="molecule type" value="Genomic_DNA"/>
</dbReference>
<dbReference type="InterPro" id="IPR035979">
    <property type="entry name" value="RBD_domain_sf"/>
</dbReference>
<dbReference type="InterPro" id="IPR011992">
    <property type="entry name" value="EF-hand-dom_pair"/>
</dbReference>
<dbReference type="GO" id="GO:0003729">
    <property type="term" value="F:mRNA binding"/>
    <property type="evidence" value="ECO:0007669"/>
    <property type="project" value="TreeGrafter"/>
</dbReference>
<dbReference type="SUPFAM" id="SSF47473">
    <property type="entry name" value="EF-hand"/>
    <property type="match status" value="1"/>
</dbReference>
<dbReference type="GO" id="GO:0005634">
    <property type="term" value="C:nucleus"/>
    <property type="evidence" value="ECO:0007669"/>
    <property type="project" value="TreeGrafter"/>
</dbReference>
<dbReference type="Gene3D" id="1.10.238.10">
    <property type="entry name" value="EF-hand"/>
    <property type="match status" value="1"/>
</dbReference>
<dbReference type="PROSITE" id="PS50102">
    <property type="entry name" value="RRM"/>
    <property type="match status" value="2"/>
</dbReference>
<organism evidence="4">
    <name type="scientific">Cyprideis torosa</name>
    <dbReference type="NCBI Taxonomy" id="163714"/>
    <lineage>
        <taxon>Eukaryota</taxon>
        <taxon>Metazoa</taxon>
        <taxon>Ecdysozoa</taxon>
        <taxon>Arthropoda</taxon>
        <taxon>Crustacea</taxon>
        <taxon>Oligostraca</taxon>
        <taxon>Ostracoda</taxon>
        <taxon>Podocopa</taxon>
        <taxon>Podocopida</taxon>
        <taxon>Cytherocopina</taxon>
        <taxon>Cytheroidea</taxon>
        <taxon>Cytherideidae</taxon>
        <taxon>Cyprideis</taxon>
    </lineage>
</organism>
<feature type="region of interest" description="Disordered" evidence="3">
    <location>
        <begin position="155"/>
        <end position="219"/>
    </location>
</feature>
<dbReference type="GO" id="GO:0005509">
    <property type="term" value="F:calcium ion binding"/>
    <property type="evidence" value="ECO:0007669"/>
    <property type="project" value="InterPro"/>
</dbReference>
<dbReference type="PROSITE" id="PS50222">
    <property type="entry name" value="EF_HAND_2"/>
    <property type="match status" value="1"/>
</dbReference>
<dbReference type="InterPro" id="IPR050374">
    <property type="entry name" value="RRT5_SRSF_SR"/>
</dbReference>
<dbReference type="PANTHER" id="PTHR23003:SF3">
    <property type="entry name" value="FI21236P1-RELATED"/>
    <property type="match status" value="1"/>
</dbReference>
<dbReference type="InterPro" id="IPR002048">
    <property type="entry name" value="EF_hand_dom"/>
</dbReference>
<evidence type="ECO:0000313" key="4">
    <source>
        <dbReference type="EMBL" id="CAD7224663.1"/>
    </source>
</evidence>
<dbReference type="OrthoDB" id="610462at2759"/>
<dbReference type="Pfam" id="PF00076">
    <property type="entry name" value="RRM_1"/>
    <property type="match status" value="2"/>
</dbReference>
<dbReference type="PROSITE" id="PS00018">
    <property type="entry name" value="EF_HAND_1"/>
    <property type="match status" value="1"/>
</dbReference>
<dbReference type="AlphaFoldDB" id="A0A7R8ZMC9"/>
<sequence length="479" mass="50473">MANRRRRGDSPELSAEMLEDAEQAFSMVDPNNSGLMEAKDLKVAMRALGYEPKKDEIKDLVAKYAQDDPESDTGFLVDFGMPVVTLSYNVDETKLRDIFRLAGNVQHVELFKDTDGKSRGRAAIEFEHPVEAVQAISMFNNQELYDRRMRVHMGKMKEEDDRPPRLPEGLKGIGMGLGDNGAPLRDVRSNLPKMTAPPAAPPQAPPPAAGLPPAPAPAAATTPATAALNAVLQTLSAAGGLGALPGTNALQGLLSKLGSGAPGISGPSPDLASQLGLNTQAALNLLQSQLGGQQGAGGAAPPTSLASSVGLRGSGNGLDMNNGAPGVPSLQSSRGRGGTSLTGLAGPPDLPPVSLAGSGPRGAHLPPERNLGVVGGDTVIVRNLPASISWQDLRELFREAGDVKYAEKRTPSEGVVRFSNDREAERAINLFDRTRIQGQAIDVIAFNTRSPFLRKEMDLEFLNGSLVPKGSVKFTYMKG</sequence>
<dbReference type="InterPro" id="IPR000504">
    <property type="entry name" value="RRM_dom"/>
</dbReference>
<dbReference type="CDD" id="cd00051">
    <property type="entry name" value="EFh"/>
    <property type="match status" value="1"/>
</dbReference>
<dbReference type="GO" id="GO:1990904">
    <property type="term" value="C:ribonucleoprotein complex"/>
    <property type="evidence" value="ECO:0007669"/>
    <property type="project" value="TreeGrafter"/>
</dbReference>
<reference evidence="4" key="1">
    <citation type="submission" date="2020-11" db="EMBL/GenBank/DDBJ databases">
        <authorList>
            <person name="Tran Van P."/>
        </authorList>
    </citation>
    <scope>NUCLEOTIDE SEQUENCE</scope>
</reference>
<evidence type="ECO:0000256" key="3">
    <source>
        <dbReference type="SAM" id="MobiDB-lite"/>
    </source>
</evidence>
<keyword evidence="2" id="KW-0694">RNA-binding</keyword>
<dbReference type="SUPFAM" id="SSF54928">
    <property type="entry name" value="RNA-binding domain, RBD"/>
    <property type="match status" value="1"/>
</dbReference>
<keyword evidence="1" id="KW-0106">Calcium</keyword>
<dbReference type="PANTHER" id="PTHR23003">
    <property type="entry name" value="RNA RECOGNITION MOTIF RRM DOMAIN CONTAINING PROTEIN"/>
    <property type="match status" value="1"/>
</dbReference>
<evidence type="ECO:0000256" key="2">
    <source>
        <dbReference type="ARBA" id="ARBA00022884"/>
    </source>
</evidence>
<accession>A0A7R8ZMC9</accession>
<dbReference type="Gene3D" id="3.30.70.330">
    <property type="match status" value="2"/>
</dbReference>
<name>A0A7R8ZMC9_9CRUS</name>
<proteinExistence type="predicted"/>
<dbReference type="GO" id="GO:0005737">
    <property type="term" value="C:cytoplasm"/>
    <property type="evidence" value="ECO:0007669"/>
    <property type="project" value="TreeGrafter"/>
</dbReference>
<feature type="compositionally biased region" description="Basic and acidic residues" evidence="3">
    <location>
        <begin position="155"/>
        <end position="165"/>
    </location>
</feature>